<accession>A0ABM3SXB3</accession>
<evidence type="ECO:0000313" key="5">
    <source>
        <dbReference type="Proteomes" id="UP001652580"/>
    </source>
</evidence>
<keyword evidence="3" id="KW-0964">Secreted</keyword>
<organism evidence="5 6">
    <name type="scientific">Balaenoptera acutorostrata</name>
    <name type="common">Common minke whale</name>
    <name type="synonym">Balaena rostrata</name>
    <dbReference type="NCBI Taxonomy" id="9767"/>
    <lineage>
        <taxon>Eukaryota</taxon>
        <taxon>Metazoa</taxon>
        <taxon>Chordata</taxon>
        <taxon>Craniata</taxon>
        <taxon>Vertebrata</taxon>
        <taxon>Euteleostomi</taxon>
        <taxon>Mammalia</taxon>
        <taxon>Eutheria</taxon>
        <taxon>Laurasiatheria</taxon>
        <taxon>Artiodactyla</taxon>
        <taxon>Whippomorpha</taxon>
        <taxon>Cetacea</taxon>
        <taxon>Mysticeti</taxon>
        <taxon>Balaenopteridae</taxon>
        <taxon>Balaenoptera</taxon>
    </lineage>
</organism>
<evidence type="ECO:0000313" key="6">
    <source>
        <dbReference type="RefSeq" id="XP_057394484.1"/>
    </source>
</evidence>
<dbReference type="PANTHER" id="PTHR14380:SF2">
    <property type="entry name" value="PLACENTA-SPECIFIC PROTEIN 1"/>
    <property type="match status" value="1"/>
</dbReference>
<comment type="subcellular location">
    <subcellularLocation>
        <location evidence="1">Secreted</location>
    </subcellularLocation>
</comment>
<proteinExistence type="inferred from homology"/>
<dbReference type="InterPro" id="IPR033222">
    <property type="entry name" value="PLAC1_fam"/>
</dbReference>
<dbReference type="Gene3D" id="2.60.40.3210">
    <property type="entry name" value="Zona pellucida, ZP-N domain"/>
    <property type="match status" value="1"/>
</dbReference>
<dbReference type="RefSeq" id="XP_057394484.1">
    <property type="nucleotide sequence ID" value="XM_057538501.1"/>
</dbReference>
<evidence type="ECO:0000256" key="1">
    <source>
        <dbReference type="ARBA" id="ARBA00004613"/>
    </source>
</evidence>
<keyword evidence="5" id="KW-1185">Reference proteome</keyword>
<keyword evidence="4" id="KW-0732">Signal</keyword>
<evidence type="ECO:0000256" key="4">
    <source>
        <dbReference type="ARBA" id="ARBA00022729"/>
    </source>
</evidence>
<dbReference type="Proteomes" id="UP001652580">
    <property type="component" value="Chromosome X"/>
</dbReference>
<dbReference type="PANTHER" id="PTHR14380">
    <property type="entry name" value="PLACENTA-SPECIFIC PROTEIN 1"/>
    <property type="match status" value="1"/>
</dbReference>
<comment type="similarity">
    <text evidence="2">Belongs to the PLAC1 family.</text>
</comment>
<reference evidence="6" key="1">
    <citation type="submission" date="2025-08" db="UniProtKB">
        <authorList>
            <consortium name="RefSeq"/>
        </authorList>
    </citation>
    <scope>IDENTIFICATION</scope>
</reference>
<protein>
    <submittedName>
        <fullName evidence="6">Placenta-specific protein 1 isoform X1</fullName>
    </submittedName>
</protein>
<name>A0ABM3SXB3_BALAC</name>
<gene>
    <name evidence="6" type="primary">PLAC1</name>
</gene>
<sequence length="261" mass="29244">MENRLCQPAQIGQDPSPVVKRLFLTFQHERTPHQTASCFLRVITWSATGMKVFKLIGGLVFLTSVFSACSGQNPMTVLCSIDWFIVTVHPFMLNNDVYVHFHELHLGLGCPANHVQPHAYQFTYRVTECGIRAKAVSQDMVLYNTELHYASKHTSSKYVIPVSCAAPQRSPWLTMPCARKPASEGAITTRDGETCYDVFTSSQSSRRPNCDCPPCVLNEEGQTRGPHHQAEAQEAHPVQFSSFVNTPENWSLRLDDQIASM</sequence>
<evidence type="ECO:0000256" key="3">
    <source>
        <dbReference type="ARBA" id="ARBA00022525"/>
    </source>
</evidence>
<dbReference type="GeneID" id="103013425"/>
<evidence type="ECO:0000256" key="2">
    <source>
        <dbReference type="ARBA" id="ARBA00010071"/>
    </source>
</evidence>